<dbReference type="WBParaSite" id="RSKR_0000563600.1">
    <property type="protein sequence ID" value="RSKR_0000563600.1"/>
    <property type="gene ID" value="RSKR_0000563600"/>
</dbReference>
<sequence length="170" mass="19629">MLSFNVNTTYSSKNGTEFQLTHVVSDDCPMILSMIQELAEFEKMASQVLMTVDKLKDDLKRNAFYGIIAKTRDCEGRMVPAGMNIYYLAYSTWEGQFVHMEDLYIRKQFRQMGLGQILINELITICKNTQISRIEWAVLGWNTNAIDLYKKIGGVDMNAAEDWIKYRLSI</sequence>
<name>A0AC35TXX6_9BILA</name>
<proteinExistence type="predicted"/>
<evidence type="ECO:0000313" key="2">
    <source>
        <dbReference type="WBParaSite" id="RSKR_0000563600.1"/>
    </source>
</evidence>
<dbReference type="Proteomes" id="UP000095286">
    <property type="component" value="Unplaced"/>
</dbReference>
<accession>A0AC35TXX6</accession>
<evidence type="ECO:0000313" key="1">
    <source>
        <dbReference type="Proteomes" id="UP000095286"/>
    </source>
</evidence>
<organism evidence="1 2">
    <name type="scientific">Rhabditophanes sp. KR3021</name>
    <dbReference type="NCBI Taxonomy" id="114890"/>
    <lineage>
        <taxon>Eukaryota</taxon>
        <taxon>Metazoa</taxon>
        <taxon>Ecdysozoa</taxon>
        <taxon>Nematoda</taxon>
        <taxon>Chromadorea</taxon>
        <taxon>Rhabditida</taxon>
        <taxon>Tylenchina</taxon>
        <taxon>Panagrolaimomorpha</taxon>
        <taxon>Strongyloidoidea</taxon>
        <taxon>Alloionematidae</taxon>
        <taxon>Rhabditophanes</taxon>
    </lineage>
</organism>
<reference evidence="2" key="1">
    <citation type="submission" date="2016-11" db="UniProtKB">
        <authorList>
            <consortium name="WormBaseParasite"/>
        </authorList>
    </citation>
    <scope>IDENTIFICATION</scope>
    <source>
        <strain evidence="2">KR3021</strain>
    </source>
</reference>
<protein>
    <submittedName>
        <fullName evidence="2">N-acetyltransferase domain-containing protein</fullName>
    </submittedName>
</protein>